<feature type="domain" description="Protein CPL1-like" evidence="2">
    <location>
        <begin position="224"/>
        <end position="285"/>
    </location>
</feature>
<organism evidence="3 4">
    <name type="scientific">Rhodotorula paludigena</name>
    <dbReference type="NCBI Taxonomy" id="86838"/>
    <lineage>
        <taxon>Eukaryota</taxon>
        <taxon>Fungi</taxon>
        <taxon>Dikarya</taxon>
        <taxon>Basidiomycota</taxon>
        <taxon>Pucciniomycotina</taxon>
        <taxon>Microbotryomycetes</taxon>
        <taxon>Sporidiobolales</taxon>
        <taxon>Sporidiobolaceae</taxon>
        <taxon>Rhodotorula</taxon>
    </lineage>
</organism>
<feature type="signal peptide" evidence="1">
    <location>
        <begin position="1"/>
        <end position="19"/>
    </location>
</feature>
<dbReference type="Proteomes" id="UP001342314">
    <property type="component" value="Unassembled WGS sequence"/>
</dbReference>
<dbReference type="InterPro" id="IPR038955">
    <property type="entry name" value="PriA/CPL1_fungi"/>
</dbReference>
<evidence type="ECO:0000313" key="4">
    <source>
        <dbReference type="Proteomes" id="UP001342314"/>
    </source>
</evidence>
<dbReference type="EMBL" id="BQKY01000007">
    <property type="protein sequence ID" value="GJN90836.1"/>
    <property type="molecule type" value="Genomic_DNA"/>
</dbReference>
<keyword evidence="1" id="KW-0732">Signal</keyword>
<sequence length="285" mass="28704">MQIWRFLPVIPLLFSGAAAQLLDLPLLDLGLLRNGALLDLSLVGNLLGGGDCTDATVGVSVGLLGLIRICACVNILQPAAGQSACPPCPANASPVCGEGICACACNAGFYRSSVGTCVPNSNCPPPNVLTQSGEFSVCTCATGFISDGAGGCVCPAGYVQSTTTGQCVLPPSGRARARHRRGLANKPHGRRGQQVFAPATSEGLVTKAHCPDGETACPLPSGGFECIDTTNSLTSCGGCVGAGGAGQNCLAIPGALHVECAASKCRVGSCFKGWRHVNDGSGRCV</sequence>
<dbReference type="PANTHER" id="PTHR35192:SF2">
    <property type="entry name" value="APPLE DOMAIN-CONTAINING PROTEIN"/>
    <property type="match status" value="1"/>
</dbReference>
<protein>
    <recommendedName>
        <fullName evidence="2">Protein CPL1-like domain-containing protein</fullName>
    </recommendedName>
</protein>
<evidence type="ECO:0000259" key="2">
    <source>
        <dbReference type="Pfam" id="PF21671"/>
    </source>
</evidence>
<reference evidence="3 4" key="1">
    <citation type="submission" date="2021-12" db="EMBL/GenBank/DDBJ databases">
        <title>High titer production of polyol ester of fatty acids by Rhodotorula paludigena BS15 towards product separation-free biomass refinery.</title>
        <authorList>
            <person name="Mano J."/>
            <person name="Ono H."/>
            <person name="Tanaka T."/>
            <person name="Naito K."/>
            <person name="Sushida H."/>
            <person name="Ike M."/>
            <person name="Tokuyasu K."/>
            <person name="Kitaoka M."/>
        </authorList>
    </citation>
    <scope>NUCLEOTIDE SEQUENCE [LARGE SCALE GENOMIC DNA]</scope>
    <source>
        <strain evidence="3 4">BS15</strain>
    </source>
</reference>
<dbReference type="InterPro" id="IPR009030">
    <property type="entry name" value="Growth_fac_rcpt_cys_sf"/>
</dbReference>
<name>A0AAV5GMR8_9BASI</name>
<gene>
    <name evidence="3" type="ORF">Rhopal_003850-T1</name>
</gene>
<proteinExistence type="predicted"/>
<evidence type="ECO:0000313" key="3">
    <source>
        <dbReference type="EMBL" id="GJN90836.1"/>
    </source>
</evidence>
<dbReference type="PANTHER" id="PTHR35192">
    <property type="entry name" value="PROTEIN, PUTATIVE-RELATED"/>
    <property type="match status" value="1"/>
</dbReference>
<feature type="chain" id="PRO_5043955182" description="Protein CPL1-like domain-containing protein" evidence="1">
    <location>
        <begin position="20"/>
        <end position="285"/>
    </location>
</feature>
<dbReference type="AlphaFoldDB" id="A0AAV5GMR8"/>
<accession>A0AAV5GMR8</accession>
<dbReference type="Pfam" id="PF21671">
    <property type="entry name" value="CPL1-like"/>
    <property type="match status" value="1"/>
</dbReference>
<dbReference type="SUPFAM" id="SSF57184">
    <property type="entry name" value="Growth factor receptor domain"/>
    <property type="match status" value="1"/>
</dbReference>
<keyword evidence="4" id="KW-1185">Reference proteome</keyword>
<evidence type="ECO:0000256" key="1">
    <source>
        <dbReference type="SAM" id="SignalP"/>
    </source>
</evidence>
<dbReference type="InterPro" id="IPR048661">
    <property type="entry name" value="CPL1-like"/>
</dbReference>
<comment type="caution">
    <text evidence="3">The sequence shown here is derived from an EMBL/GenBank/DDBJ whole genome shotgun (WGS) entry which is preliminary data.</text>
</comment>